<keyword evidence="2" id="KW-1185">Reference proteome</keyword>
<evidence type="ECO:0000313" key="1">
    <source>
        <dbReference type="EMBL" id="KAB1069552.1"/>
    </source>
</evidence>
<evidence type="ECO:0000313" key="2">
    <source>
        <dbReference type="Proteomes" id="UP000474159"/>
    </source>
</evidence>
<organism evidence="1 2">
    <name type="scientific">Methylobacterium soli</name>
    <dbReference type="NCBI Taxonomy" id="553447"/>
    <lineage>
        <taxon>Bacteria</taxon>
        <taxon>Pseudomonadati</taxon>
        <taxon>Pseudomonadota</taxon>
        <taxon>Alphaproteobacteria</taxon>
        <taxon>Hyphomicrobiales</taxon>
        <taxon>Methylobacteriaceae</taxon>
        <taxon>Methylobacterium</taxon>
    </lineage>
</organism>
<sequence length="79" mass="8919">MTEPTNRTFPSSSAVVELHEAFRIVDANGCHLAYVHFCDDPKRRDITNRMSRDEARRIAGTMAAAPDLRAELSDHDKSF</sequence>
<comment type="caution">
    <text evidence="1">The sequence shown here is derived from an EMBL/GenBank/DDBJ whole genome shotgun (WGS) entry which is preliminary data.</text>
</comment>
<proteinExistence type="predicted"/>
<accession>A0A6L3SNN6</accession>
<name>A0A6L3SNN6_9HYPH</name>
<gene>
    <name evidence="1" type="ORF">F6X53_30920</name>
</gene>
<dbReference type="Proteomes" id="UP000474159">
    <property type="component" value="Unassembled WGS sequence"/>
</dbReference>
<dbReference type="OrthoDB" id="8005836at2"/>
<reference evidence="1 2" key="1">
    <citation type="submission" date="2019-09" db="EMBL/GenBank/DDBJ databases">
        <title>YIM 48816 draft genome.</title>
        <authorList>
            <person name="Jiang L."/>
        </authorList>
    </citation>
    <scope>NUCLEOTIDE SEQUENCE [LARGE SCALE GENOMIC DNA]</scope>
    <source>
        <strain evidence="1 2">YIM 48816</strain>
    </source>
</reference>
<protein>
    <submittedName>
        <fullName evidence="1">Uncharacterized protein</fullName>
    </submittedName>
</protein>
<dbReference type="EMBL" id="VZZK01000074">
    <property type="protein sequence ID" value="KAB1069552.1"/>
    <property type="molecule type" value="Genomic_DNA"/>
</dbReference>
<dbReference type="RefSeq" id="WP_151005590.1">
    <property type="nucleotide sequence ID" value="NZ_VZZK01000074.1"/>
</dbReference>
<dbReference type="AlphaFoldDB" id="A0A6L3SNN6"/>